<evidence type="ECO:0000256" key="8">
    <source>
        <dbReference type="ARBA" id="ARBA00022989"/>
    </source>
</evidence>
<gene>
    <name evidence="14" type="ORF">ACFOMG_16715</name>
</gene>
<dbReference type="InterPro" id="IPR004358">
    <property type="entry name" value="Sig_transdc_His_kin-like_C"/>
</dbReference>
<evidence type="ECO:0000256" key="5">
    <source>
        <dbReference type="ARBA" id="ARBA00022679"/>
    </source>
</evidence>
<dbReference type="SMART" id="SM00388">
    <property type="entry name" value="HisKA"/>
    <property type="match status" value="1"/>
</dbReference>
<evidence type="ECO:0000256" key="11">
    <source>
        <dbReference type="SAM" id="Phobius"/>
    </source>
</evidence>
<dbReference type="PANTHER" id="PTHR45436">
    <property type="entry name" value="SENSOR HISTIDINE KINASE YKOH"/>
    <property type="match status" value="1"/>
</dbReference>
<keyword evidence="6 11" id="KW-0812">Transmembrane</keyword>
<dbReference type="SMART" id="SM00387">
    <property type="entry name" value="HATPase_c"/>
    <property type="match status" value="1"/>
</dbReference>
<keyword evidence="8 11" id="KW-1133">Transmembrane helix</keyword>
<protein>
    <recommendedName>
        <fullName evidence="3">histidine kinase</fullName>
        <ecNumber evidence="3">2.7.13.3</ecNumber>
    </recommendedName>
</protein>
<dbReference type="Pfam" id="PF00672">
    <property type="entry name" value="HAMP"/>
    <property type="match status" value="1"/>
</dbReference>
<dbReference type="Gene3D" id="1.10.287.130">
    <property type="match status" value="1"/>
</dbReference>
<evidence type="ECO:0000256" key="3">
    <source>
        <dbReference type="ARBA" id="ARBA00012438"/>
    </source>
</evidence>
<feature type="transmembrane region" description="Helical" evidence="11">
    <location>
        <begin position="9"/>
        <end position="30"/>
    </location>
</feature>
<comment type="subcellular location">
    <subcellularLocation>
        <location evidence="2">Membrane</location>
        <topology evidence="2">Multi-pass membrane protein</topology>
    </subcellularLocation>
</comment>
<keyword evidence="14" id="KW-0067">ATP-binding</keyword>
<evidence type="ECO:0000256" key="9">
    <source>
        <dbReference type="ARBA" id="ARBA00023012"/>
    </source>
</evidence>
<dbReference type="CDD" id="cd00082">
    <property type="entry name" value="HisKA"/>
    <property type="match status" value="1"/>
</dbReference>
<feature type="domain" description="Histidine kinase" evidence="12">
    <location>
        <begin position="234"/>
        <end position="454"/>
    </location>
</feature>
<sequence length="454" mass="51092">MRGIFVKIYLAFLFTSLVAVVMTLLLASYYREWSNESVNLIAPTGGYISAAELILQRGGEPLLIEWLLTFERHPSVNAYVFDSSGISLLAGVPEVVRNYALSSESYDALINPLGRSEIIVKAPISSYDGRFYLLVVEFIHPLSVFNLPEYLAWGFAASLALFALLGFLLSGYFTQPLRRMQRSVRAMGLGDWSVRIPAYLQRRGDEFGELSREFNQMAGKLERSLQDQKQLVRDVSHELRSPLARLRVALELARLDSLAEQQEFLDRIELETQRLDELIGDLLGMARLEVEQDKRLWQTVDSEQLLRDIIADARFERPDGDIRLYAQAQHCELFADPTLLAAALENIIRNALLHTRPGTSVDIHLQNRQNCLHINIRDHGPGVADAQLADLLRPFVRHEDARQRSTESLQQGHRGYGLGLAIADKVVRAHEGSLTLSNHPQGGLQADICLPLTN</sequence>
<evidence type="ECO:0000256" key="1">
    <source>
        <dbReference type="ARBA" id="ARBA00000085"/>
    </source>
</evidence>
<dbReference type="SMART" id="SM00304">
    <property type="entry name" value="HAMP"/>
    <property type="match status" value="1"/>
</dbReference>
<keyword evidence="7" id="KW-0418">Kinase</keyword>
<feature type="transmembrane region" description="Helical" evidence="11">
    <location>
        <begin position="150"/>
        <end position="173"/>
    </location>
</feature>
<dbReference type="SUPFAM" id="SSF158472">
    <property type="entry name" value="HAMP domain-like"/>
    <property type="match status" value="1"/>
</dbReference>
<dbReference type="SUPFAM" id="SSF47384">
    <property type="entry name" value="Homodimeric domain of signal transducing histidine kinase"/>
    <property type="match status" value="1"/>
</dbReference>
<keyword evidence="15" id="KW-1185">Reference proteome</keyword>
<dbReference type="PROSITE" id="PS50109">
    <property type="entry name" value="HIS_KIN"/>
    <property type="match status" value="1"/>
</dbReference>
<keyword evidence="4" id="KW-0597">Phosphoprotein</keyword>
<keyword evidence="9" id="KW-0902">Two-component regulatory system</keyword>
<accession>A0ABV7VWR0</accession>
<reference evidence="15" key="1">
    <citation type="journal article" date="2019" name="Int. J. Syst. Evol. Microbiol.">
        <title>The Global Catalogue of Microorganisms (GCM) 10K type strain sequencing project: providing services to taxonomists for standard genome sequencing and annotation.</title>
        <authorList>
            <consortium name="The Broad Institute Genomics Platform"/>
            <consortium name="The Broad Institute Genome Sequencing Center for Infectious Disease"/>
            <person name="Wu L."/>
            <person name="Ma J."/>
        </authorList>
    </citation>
    <scope>NUCLEOTIDE SEQUENCE [LARGE SCALE GENOMIC DNA]</scope>
    <source>
        <strain evidence="15">KCTC 42424</strain>
    </source>
</reference>
<dbReference type="Pfam" id="PF00512">
    <property type="entry name" value="HisKA"/>
    <property type="match status" value="1"/>
</dbReference>
<dbReference type="Pfam" id="PF02518">
    <property type="entry name" value="HATPase_c"/>
    <property type="match status" value="1"/>
</dbReference>
<dbReference type="PROSITE" id="PS50885">
    <property type="entry name" value="HAMP"/>
    <property type="match status" value="1"/>
</dbReference>
<evidence type="ECO:0000259" key="12">
    <source>
        <dbReference type="PROSITE" id="PS50109"/>
    </source>
</evidence>
<dbReference type="RefSeq" id="WP_376868339.1">
    <property type="nucleotide sequence ID" value="NZ_JBHRYB010000024.1"/>
</dbReference>
<dbReference type="PANTHER" id="PTHR45436:SF15">
    <property type="entry name" value="SENSOR HISTIDINE KINASE CUSS"/>
    <property type="match status" value="1"/>
</dbReference>
<evidence type="ECO:0000256" key="6">
    <source>
        <dbReference type="ARBA" id="ARBA00022692"/>
    </source>
</evidence>
<name>A0ABV7VWR0_9GAMM</name>
<dbReference type="Proteomes" id="UP001595722">
    <property type="component" value="Unassembled WGS sequence"/>
</dbReference>
<dbReference type="InterPro" id="IPR036890">
    <property type="entry name" value="HATPase_C_sf"/>
</dbReference>
<evidence type="ECO:0000256" key="4">
    <source>
        <dbReference type="ARBA" id="ARBA00022553"/>
    </source>
</evidence>
<evidence type="ECO:0000313" key="15">
    <source>
        <dbReference type="Proteomes" id="UP001595722"/>
    </source>
</evidence>
<dbReference type="EC" id="2.7.13.3" evidence="3"/>
<keyword evidence="10 11" id="KW-0472">Membrane</keyword>
<dbReference type="Gene3D" id="6.10.340.10">
    <property type="match status" value="1"/>
</dbReference>
<evidence type="ECO:0000313" key="14">
    <source>
        <dbReference type="EMBL" id="MFC3681745.1"/>
    </source>
</evidence>
<comment type="catalytic activity">
    <reaction evidence="1">
        <text>ATP + protein L-histidine = ADP + protein N-phospho-L-histidine.</text>
        <dbReference type="EC" id="2.7.13.3"/>
    </reaction>
</comment>
<dbReference type="InterPro" id="IPR005467">
    <property type="entry name" value="His_kinase_dom"/>
</dbReference>
<evidence type="ECO:0000259" key="13">
    <source>
        <dbReference type="PROSITE" id="PS50885"/>
    </source>
</evidence>
<comment type="caution">
    <text evidence="14">The sequence shown here is derived from an EMBL/GenBank/DDBJ whole genome shotgun (WGS) entry which is preliminary data.</text>
</comment>
<dbReference type="PRINTS" id="PR00344">
    <property type="entry name" value="BCTRLSENSOR"/>
</dbReference>
<dbReference type="EMBL" id="JBHRYB010000024">
    <property type="protein sequence ID" value="MFC3681745.1"/>
    <property type="molecule type" value="Genomic_DNA"/>
</dbReference>
<dbReference type="Gene3D" id="3.30.565.10">
    <property type="entry name" value="Histidine kinase-like ATPase, C-terminal domain"/>
    <property type="match status" value="1"/>
</dbReference>
<keyword evidence="5" id="KW-0808">Transferase</keyword>
<organism evidence="14 15">
    <name type="scientific">Bacterioplanoides pacificum</name>
    <dbReference type="NCBI Taxonomy" id="1171596"/>
    <lineage>
        <taxon>Bacteria</taxon>
        <taxon>Pseudomonadati</taxon>
        <taxon>Pseudomonadota</taxon>
        <taxon>Gammaproteobacteria</taxon>
        <taxon>Oceanospirillales</taxon>
        <taxon>Oceanospirillaceae</taxon>
        <taxon>Bacterioplanoides</taxon>
    </lineage>
</organism>
<dbReference type="InterPro" id="IPR003660">
    <property type="entry name" value="HAMP_dom"/>
</dbReference>
<dbReference type="InterPro" id="IPR050428">
    <property type="entry name" value="TCS_sensor_his_kinase"/>
</dbReference>
<keyword evidence="14" id="KW-0547">Nucleotide-binding</keyword>
<evidence type="ECO:0000256" key="7">
    <source>
        <dbReference type="ARBA" id="ARBA00022777"/>
    </source>
</evidence>
<dbReference type="GO" id="GO:0005524">
    <property type="term" value="F:ATP binding"/>
    <property type="evidence" value="ECO:0007669"/>
    <property type="project" value="UniProtKB-KW"/>
</dbReference>
<proteinExistence type="predicted"/>
<evidence type="ECO:0000256" key="10">
    <source>
        <dbReference type="ARBA" id="ARBA00023136"/>
    </source>
</evidence>
<evidence type="ECO:0000256" key="2">
    <source>
        <dbReference type="ARBA" id="ARBA00004141"/>
    </source>
</evidence>
<feature type="domain" description="HAMP" evidence="13">
    <location>
        <begin position="171"/>
        <end position="226"/>
    </location>
</feature>
<dbReference type="InterPro" id="IPR003661">
    <property type="entry name" value="HisK_dim/P_dom"/>
</dbReference>
<dbReference type="CDD" id="cd06225">
    <property type="entry name" value="HAMP"/>
    <property type="match status" value="1"/>
</dbReference>
<dbReference type="InterPro" id="IPR036097">
    <property type="entry name" value="HisK_dim/P_sf"/>
</dbReference>
<dbReference type="SUPFAM" id="SSF55874">
    <property type="entry name" value="ATPase domain of HSP90 chaperone/DNA topoisomerase II/histidine kinase"/>
    <property type="match status" value="1"/>
</dbReference>
<dbReference type="InterPro" id="IPR003594">
    <property type="entry name" value="HATPase_dom"/>
</dbReference>